<name>A0A8C4SLG6_ERPCA</name>
<gene>
    <name evidence="2" type="primary">LOC127527218</name>
</gene>
<feature type="transmembrane region" description="Helical" evidence="1">
    <location>
        <begin position="20"/>
        <end position="43"/>
    </location>
</feature>
<reference evidence="2" key="1">
    <citation type="submission" date="2021-06" db="EMBL/GenBank/DDBJ databases">
        <authorList>
            <consortium name="Wellcome Sanger Institute Data Sharing"/>
        </authorList>
    </citation>
    <scope>NUCLEOTIDE SEQUENCE [LARGE SCALE GENOMIC DNA]</scope>
</reference>
<keyword evidence="3" id="KW-1185">Reference proteome</keyword>
<protein>
    <submittedName>
        <fullName evidence="2">Uncharacterized protein</fullName>
    </submittedName>
</protein>
<dbReference type="Ensembl" id="ENSECRT00000019099.1">
    <property type="protein sequence ID" value="ENSECRP00000018720.1"/>
    <property type="gene ID" value="ENSECRG00000012500.1"/>
</dbReference>
<dbReference type="PANTHER" id="PTHR33444">
    <property type="entry name" value="SI:DKEY-19B23.12-RELATED"/>
    <property type="match status" value="1"/>
</dbReference>
<dbReference type="GeneTree" id="ENSGT00940000165960"/>
<dbReference type="Proteomes" id="UP000694620">
    <property type="component" value="Chromosome 3"/>
</dbReference>
<evidence type="ECO:0000313" key="3">
    <source>
        <dbReference type="Proteomes" id="UP000694620"/>
    </source>
</evidence>
<keyword evidence="1" id="KW-0812">Transmembrane</keyword>
<feature type="transmembrane region" description="Helical" evidence="1">
    <location>
        <begin position="55"/>
        <end position="75"/>
    </location>
</feature>
<evidence type="ECO:0000313" key="2">
    <source>
        <dbReference type="Ensembl" id="ENSECRP00000018720.1"/>
    </source>
</evidence>
<keyword evidence="1" id="KW-1133">Transmembrane helix</keyword>
<accession>A0A8C4SLG6</accession>
<reference evidence="2" key="2">
    <citation type="submission" date="2025-08" db="UniProtKB">
        <authorList>
            <consortium name="Ensembl"/>
        </authorList>
    </citation>
    <scope>IDENTIFICATION</scope>
</reference>
<feature type="transmembrane region" description="Helical" evidence="1">
    <location>
        <begin position="133"/>
        <end position="150"/>
    </location>
</feature>
<feature type="transmembrane region" description="Helical" evidence="1">
    <location>
        <begin position="156"/>
        <end position="175"/>
    </location>
</feature>
<keyword evidence="1" id="KW-0472">Membrane</keyword>
<dbReference type="PANTHER" id="PTHR33444:SF2">
    <property type="entry name" value="MARVEL DOMAIN-CONTAINING PROTEIN"/>
    <property type="match status" value="1"/>
</dbReference>
<sequence length="194" mass="21698">MEENRNLLHRLPQTPKVHPAGSWLCRMIMCALPVAQITIGSIYLNSCPVQHYIPIYLIVSGVFSLVMDLLSFFHLGNEAEEVDSNARGGSTLGNGLLSLFMFCWFITGNVWIYSIYQPNYDEQSGVLYCNKTLYLFAFWSTILVCIGLGILLLVCWSFFLCGCVIAVSIGVCLGFSRTNTNDANRVRSSITPYL</sequence>
<reference evidence="2" key="3">
    <citation type="submission" date="2025-09" db="UniProtKB">
        <authorList>
            <consortium name="Ensembl"/>
        </authorList>
    </citation>
    <scope>IDENTIFICATION</scope>
</reference>
<evidence type="ECO:0000256" key="1">
    <source>
        <dbReference type="SAM" id="Phobius"/>
    </source>
</evidence>
<dbReference type="AlphaFoldDB" id="A0A8C4SLG6"/>
<proteinExistence type="predicted"/>
<feature type="transmembrane region" description="Helical" evidence="1">
    <location>
        <begin position="95"/>
        <end position="113"/>
    </location>
</feature>
<dbReference type="InterPro" id="IPR040350">
    <property type="entry name" value="TMEM272"/>
</dbReference>
<organism evidence="2 3">
    <name type="scientific">Erpetoichthys calabaricus</name>
    <name type="common">Rope fish</name>
    <name type="synonym">Calamoichthys calabaricus</name>
    <dbReference type="NCBI Taxonomy" id="27687"/>
    <lineage>
        <taxon>Eukaryota</taxon>
        <taxon>Metazoa</taxon>
        <taxon>Chordata</taxon>
        <taxon>Craniata</taxon>
        <taxon>Vertebrata</taxon>
        <taxon>Euteleostomi</taxon>
        <taxon>Actinopterygii</taxon>
        <taxon>Polypteriformes</taxon>
        <taxon>Polypteridae</taxon>
        <taxon>Erpetoichthys</taxon>
    </lineage>
</organism>